<accession>A0A6I2R218</accession>
<sequence>MPNQTTNYGLTKPLASEFYDVEVQNGNMDKIDAQMKTNADGIKDLQDGQKNKADLVGGKVPAEQLPTMDYEAKGTAEQVVTTHDGNKKAHPYLLGQIETCVTAAQNAQDAADAALEAVSKIAFTINAVPTQNGVLTYNGQAQSPSWNSYDPNAMTLGGVTTGTDAGTYTATFTPKEKYQWSDGTKTAKQVTWKIDRASMAAPTQSGSLTFNGSPQSPSWSGYDTGKMTLGGTTTGTNAGSYNATFTPSANYKWSDGSTGTKTVVWRIGKAAGSLSLNKTSMKLTAAKKTDTITVTRAGDGVITATSNASGVASVSVSGNTVTVTAKAKGKATITVSVAAGTNHNAPANKTCSVEVTMPTKNLSDNDWATIREVSSAGLGANYWAVGDMKEITINGKVGNHTFSNLKINVFIIGFNHNAAKEGNNLIHFQIGKMGTTPVALCDAKYGNSISGAGYFHMNDSNTNAGGWNGCSKRKTLYGNTGTPTSPISNSLMAALPADLRAVMQPVTKYTDNTGNSSNSAGNVTATRDYLFDLAEFEVFGVRNYANQYEQNSQQQYAYYKAGNSKVANNHTAVNTAVWWWLRSPNYTNDNNFVIVWTDGTYTNNYANTSGGLRPGFAA</sequence>
<evidence type="ECO:0000313" key="2">
    <source>
        <dbReference type="EMBL" id="MSB20698.1"/>
    </source>
</evidence>
<dbReference type="Pfam" id="PF19789">
    <property type="entry name" value="DUF6273"/>
    <property type="match status" value="1"/>
</dbReference>
<feature type="domain" description="DUF6273" evidence="1">
    <location>
        <begin position="459"/>
        <end position="616"/>
    </location>
</feature>
<proteinExistence type="predicted"/>
<evidence type="ECO:0000259" key="1">
    <source>
        <dbReference type="Pfam" id="PF19789"/>
    </source>
</evidence>
<gene>
    <name evidence="2" type="ORF">GKE97_14380</name>
</gene>
<dbReference type="InterPro" id="IPR046240">
    <property type="entry name" value="DUF6273"/>
</dbReference>
<reference evidence="2 3" key="1">
    <citation type="journal article" date="2019" name="Nat. Med.">
        <title>A library of human gut bacterial isolates paired with longitudinal multiomics data enables mechanistic microbiome research.</title>
        <authorList>
            <person name="Poyet M."/>
            <person name="Groussin M."/>
            <person name="Gibbons S.M."/>
            <person name="Avila-Pacheco J."/>
            <person name="Jiang X."/>
            <person name="Kearney S.M."/>
            <person name="Perrotta A.R."/>
            <person name="Berdy B."/>
            <person name="Zhao S."/>
            <person name="Lieberman T.D."/>
            <person name="Swanson P.K."/>
            <person name="Smith M."/>
            <person name="Roesemann S."/>
            <person name="Alexander J.E."/>
            <person name="Rich S.A."/>
            <person name="Livny J."/>
            <person name="Vlamakis H."/>
            <person name="Clish C."/>
            <person name="Bullock K."/>
            <person name="Deik A."/>
            <person name="Scott J."/>
            <person name="Pierce K.A."/>
            <person name="Xavier R.J."/>
            <person name="Alm E.J."/>
        </authorList>
    </citation>
    <scope>NUCLEOTIDE SEQUENCE [LARGE SCALE GENOMIC DNA]</scope>
    <source>
        <strain evidence="2 3">BIOML-A2</strain>
    </source>
</reference>
<organism evidence="2 3">
    <name type="scientific">Flavonifractor plautii</name>
    <name type="common">Fusobacterium plautii</name>
    <dbReference type="NCBI Taxonomy" id="292800"/>
    <lineage>
        <taxon>Bacteria</taxon>
        <taxon>Bacillati</taxon>
        <taxon>Bacillota</taxon>
        <taxon>Clostridia</taxon>
        <taxon>Eubacteriales</taxon>
        <taxon>Oscillospiraceae</taxon>
        <taxon>Flavonifractor</taxon>
    </lineage>
</organism>
<protein>
    <recommendedName>
        <fullName evidence="1">DUF6273 domain-containing protein</fullName>
    </recommendedName>
</protein>
<dbReference type="Proteomes" id="UP000434475">
    <property type="component" value="Unassembled WGS sequence"/>
</dbReference>
<comment type="caution">
    <text evidence="2">The sequence shown here is derived from an EMBL/GenBank/DDBJ whole genome shotgun (WGS) entry which is preliminary data.</text>
</comment>
<dbReference type="AlphaFoldDB" id="A0A6I2R218"/>
<evidence type="ECO:0000313" key="3">
    <source>
        <dbReference type="Proteomes" id="UP000434475"/>
    </source>
</evidence>
<dbReference type="RefSeq" id="WP_172697790.1">
    <property type="nucleotide sequence ID" value="NZ_WKPR01000015.1"/>
</dbReference>
<name>A0A6I2R218_FLAPL</name>
<dbReference type="EMBL" id="WKPR01000015">
    <property type="protein sequence ID" value="MSB20698.1"/>
    <property type="molecule type" value="Genomic_DNA"/>
</dbReference>
<dbReference type="Gene3D" id="2.60.40.1080">
    <property type="match status" value="1"/>
</dbReference>